<feature type="DNA-binding region" description="HMG box" evidence="3">
    <location>
        <begin position="18"/>
        <end position="87"/>
    </location>
</feature>
<dbReference type="Proteomes" id="UP000054538">
    <property type="component" value="Unassembled WGS sequence"/>
</dbReference>
<dbReference type="InterPro" id="IPR051356">
    <property type="entry name" value="SOX/SOX-like_TF"/>
</dbReference>
<keyword evidence="2 3" id="KW-0539">Nucleus</keyword>
<proteinExistence type="predicted"/>
<dbReference type="PROSITE" id="PS50118">
    <property type="entry name" value="HMG_BOX_2"/>
    <property type="match status" value="1"/>
</dbReference>
<dbReference type="InParanoid" id="A0A0D0DMK4"/>
<dbReference type="OrthoDB" id="6247875at2759"/>
<dbReference type="SUPFAM" id="SSF47095">
    <property type="entry name" value="HMG-box"/>
    <property type="match status" value="1"/>
</dbReference>
<sequence length="215" mass="23960">MPIPPSRCSSRNKSPDHIPRPRNAFMLFRSAFAAAQKISTNIEHDNRHITRIIAHCWNRLSEADKQVWRDKAAAEKAEHAQRHPNYRFSPVGRAKKPVKRNVRRNGVEDRKRCEKVAELLLAGKDGKELESAVKEIDVEISSVSERSDCSQVIPLLGAEQPRTVLGGCHPSKGDSEDCDIPPFRSPLLPPAKVAIASSHRITDKTIFLPVSIPAS</sequence>
<feature type="region of interest" description="Disordered" evidence="4">
    <location>
        <begin position="1"/>
        <end position="20"/>
    </location>
</feature>
<dbReference type="Gene3D" id="1.10.30.10">
    <property type="entry name" value="High mobility group box domain"/>
    <property type="match status" value="1"/>
</dbReference>
<evidence type="ECO:0000256" key="3">
    <source>
        <dbReference type="PROSITE-ProRule" id="PRU00267"/>
    </source>
</evidence>
<dbReference type="InterPro" id="IPR009071">
    <property type="entry name" value="HMG_box_dom"/>
</dbReference>
<evidence type="ECO:0000313" key="6">
    <source>
        <dbReference type="EMBL" id="KIK99942.1"/>
    </source>
</evidence>
<evidence type="ECO:0000256" key="1">
    <source>
        <dbReference type="ARBA" id="ARBA00023125"/>
    </source>
</evidence>
<dbReference type="InterPro" id="IPR036910">
    <property type="entry name" value="HMG_box_dom_sf"/>
</dbReference>
<dbReference type="HOGENOM" id="CLU_1283629_0_0_1"/>
<dbReference type="PANTHER" id="PTHR45789:SF2">
    <property type="entry name" value="FI18025P1"/>
    <property type="match status" value="1"/>
</dbReference>
<gene>
    <name evidence="6" type="ORF">PAXRUDRAFT_130978</name>
</gene>
<name>A0A0D0DMK4_9AGAM</name>
<dbReference type="SMART" id="SM00398">
    <property type="entry name" value="HMG"/>
    <property type="match status" value="1"/>
</dbReference>
<evidence type="ECO:0000256" key="2">
    <source>
        <dbReference type="ARBA" id="ARBA00023242"/>
    </source>
</evidence>
<evidence type="ECO:0000313" key="7">
    <source>
        <dbReference type="Proteomes" id="UP000054538"/>
    </source>
</evidence>
<evidence type="ECO:0000259" key="5">
    <source>
        <dbReference type="PROSITE" id="PS50118"/>
    </source>
</evidence>
<dbReference type="AlphaFoldDB" id="A0A0D0DMK4"/>
<dbReference type="Pfam" id="PF00505">
    <property type="entry name" value="HMG_box"/>
    <property type="match status" value="1"/>
</dbReference>
<feature type="domain" description="HMG box" evidence="5">
    <location>
        <begin position="18"/>
        <end position="87"/>
    </location>
</feature>
<protein>
    <recommendedName>
        <fullName evidence="5">HMG box domain-containing protein</fullName>
    </recommendedName>
</protein>
<dbReference type="EMBL" id="KN824846">
    <property type="protein sequence ID" value="KIK99942.1"/>
    <property type="molecule type" value="Genomic_DNA"/>
</dbReference>
<dbReference type="PANTHER" id="PTHR45789">
    <property type="entry name" value="FI18025P1"/>
    <property type="match status" value="1"/>
</dbReference>
<dbReference type="GO" id="GO:0000978">
    <property type="term" value="F:RNA polymerase II cis-regulatory region sequence-specific DNA binding"/>
    <property type="evidence" value="ECO:0007669"/>
    <property type="project" value="TreeGrafter"/>
</dbReference>
<dbReference type="STRING" id="930991.A0A0D0DMK4"/>
<keyword evidence="7" id="KW-1185">Reference proteome</keyword>
<accession>A0A0D0DMK4</accession>
<keyword evidence="1 3" id="KW-0238">DNA-binding</keyword>
<reference evidence="7" key="2">
    <citation type="submission" date="2015-01" db="EMBL/GenBank/DDBJ databases">
        <title>Evolutionary Origins and Diversification of the Mycorrhizal Mutualists.</title>
        <authorList>
            <consortium name="DOE Joint Genome Institute"/>
            <consortium name="Mycorrhizal Genomics Consortium"/>
            <person name="Kohler A."/>
            <person name="Kuo A."/>
            <person name="Nagy L.G."/>
            <person name="Floudas D."/>
            <person name="Copeland A."/>
            <person name="Barry K.W."/>
            <person name="Cichocki N."/>
            <person name="Veneault-Fourrey C."/>
            <person name="LaButti K."/>
            <person name="Lindquist E.A."/>
            <person name="Lipzen A."/>
            <person name="Lundell T."/>
            <person name="Morin E."/>
            <person name="Murat C."/>
            <person name="Riley R."/>
            <person name="Ohm R."/>
            <person name="Sun H."/>
            <person name="Tunlid A."/>
            <person name="Henrissat B."/>
            <person name="Grigoriev I.V."/>
            <person name="Hibbett D.S."/>
            <person name="Martin F."/>
        </authorList>
    </citation>
    <scope>NUCLEOTIDE SEQUENCE [LARGE SCALE GENOMIC DNA]</scope>
    <source>
        <strain evidence="7">Ve08.2h10</strain>
    </source>
</reference>
<reference evidence="6 7" key="1">
    <citation type="submission" date="2014-04" db="EMBL/GenBank/DDBJ databases">
        <authorList>
            <consortium name="DOE Joint Genome Institute"/>
            <person name="Kuo A."/>
            <person name="Kohler A."/>
            <person name="Jargeat P."/>
            <person name="Nagy L.G."/>
            <person name="Floudas D."/>
            <person name="Copeland A."/>
            <person name="Barry K.W."/>
            <person name="Cichocki N."/>
            <person name="Veneault-Fourrey C."/>
            <person name="LaButti K."/>
            <person name="Lindquist E.A."/>
            <person name="Lipzen A."/>
            <person name="Lundell T."/>
            <person name="Morin E."/>
            <person name="Murat C."/>
            <person name="Sun H."/>
            <person name="Tunlid A."/>
            <person name="Henrissat B."/>
            <person name="Grigoriev I.V."/>
            <person name="Hibbett D.S."/>
            <person name="Martin F."/>
            <person name="Nordberg H.P."/>
            <person name="Cantor M.N."/>
            <person name="Hua S.X."/>
        </authorList>
    </citation>
    <scope>NUCLEOTIDE SEQUENCE [LARGE SCALE GENOMIC DNA]</scope>
    <source>
        <strain evidence="6 7">Ve08.2h10</strain>
    </source>
</reference>
<evidence type="ECO:0000256" key="4">
    <source>
        <dbReference type="SAM" id="MobiDB-lite"/>
    </source>
</evidence>
<dbReference type="GO" id="GO:0005634">
    <property type="term" value="C:nucleus"/>
    <property type="evidence" value="ECO:0007669"/>
    <property type="project" value="UniProtKB-UniRule"/>
</dbReference>
<organism evidence="6 7">
    <name type="scientific">Paxillus rubicundulus Ve08.2h10</name>
    <dbReference type="NCBI Taxonomy" id="930991"/>
    <lineage>
        <taxon>Eukaryota</taxon>
        <taxon>Fungi</taxon>
        <taxon>Dikarya</taxon>
        <taxon>Basidiomycota</taxon>
        <taxon>Agaricomycotina</taxon>
        <taxon>Agaricomycetes</taxon>
        <taxon>Agaricomycetidae</taxon>
        <taxon>Boletales</taxon>
        <taxon>Paxilineae</taxon>
        <taxon>Paxillaceae</taxon>
        <taxon>Paxillus</taxon>
    </lineage>
</organism>
<dbReference type="CDD" id="cd01389">
    <property type="entry name" value="HMG-box_ROX1-like"/>
    <property type="match status" value="1"/>
</dbReference>
<dbReference type="GO" id="GO:0000981">
    <property type="term" value="F:DNA-binding transcription factor activity, RNA polymerase II-specific"/>
    <property type="evidence" value="ECO:0007669"/>
    <property type="project" value="TreeGrafter"/>
</dbReference>